<feature type="domain" description="Peptidase M16 middle/third" evidence="2">
    <location>
        <begin position="23"/>
        <end position="112"/>
    </location>
</feature>
<gene>
    <name evidence="3" type="ORF">MGAL_10B008897</name>
</gene>
<keyword evidence="1" id="KW-0479">Metal-binding</keyword>
<dbReference type="EC" id="3.4.24.56" evidence="3"/>
<keyword evidence="4" id="KW-1185">Reference proteome</keyword>
<name>A0A8B6HC93_MYTGA</name>
<dbReference type="InterPro" id="IPR011249">
    <property type="entry name" value="Metalloenz_LuxS/M16"/>
</dbReference>
<comment type="caution">
    <text evidence="3">The sequence shown here is derived from an EMBL/GenBank/DDBJ whole genome shotgun (WGS) entry which is preliminary data.</text>
</comment>
<proteinExistence type="predicted"/>
<dbReference type="Gene3D" id="3.30.830.10">
    <property type="entry name" value="Metalloenzyme, LuxS/M16 peptidase-like"/>
    <property type="match status" value="2"/>
</dbReference>
<dbReference type="OrthoDB" id="952271at2759"/>
<accession>A0A8B6HC93</accession>
<dbReference type="GO" id="GO:0043171">
    <property type="term" value="P:peptide catabolic process"/>
    <property type="evidence" value="ECO:0007669"/>
    <property type="project" value="TreeGrafter"/>
</dbReference>
<organism evidence="3 4">
    <name type="scientific">Mytilus galloprovincialis</name>
    <name type="common">Mediterranean mussel</name>
    <dbReference type="NCBI Taxonomy" id="29158"/>
    <lineage>
        <taxon>Eukaryota</taxon>
        <taxon>Metazoa</taxon>
        <taxon>Spiralia</taxon>
        <taxon>Lophotrochozoa</taxon>
        <taxon>Mollusca</taxon>
        <taxon>Bivalvia</taxon>
        <taxon>Autobranchia</taxon>
        <taxon>Pteriomorphia</taxon>
        <taxon>Mytilida</taxon>
        <taxon>Mytiloidea</taxon>
        <taxon>Mytilidae</taxon>
        <taxon>Mytilinae</taxon>
        <taxon>Mytilus</taxon>
    </lineage>
</organism>
<dbReference type="GO" id="GO:0005829">
    <property type="term" value="C:cytosol"/>
    <property type="evidence" value="ECO:0007669"/>
    <property type="project" value="TreeGrafter"/>
</dbReference>
<evidence type="ECO:0000313" key="4">
    <source>
        <dbReference type="Proteomes" id="UP000596742"/>
    </source>
</evidence>
<sequence length="208" mass="24188">MLKREGPQQWIFDECKDLSAMTFRFKGKEKPRNYTTQVAGLIHKYSLSEVLSGPYLMSEFQPDLITMVLDKLQPDRMRIFVVSKKFEDKTNIKEKWYGTDYSVEDIQDSKIQASLPELIKDSAMTQLWFKQDDTYLLPKACINFELISSLGRSDPVNCNLMYLFVSLFKDALNEYAYDAELAGLHYGLECTIYGMSVSKLCYYISQYN</sequence>
<dbReference type="GO" id="GO:0005739">
    <property type="term" value="C:mitochondrion"/>
    <property type="evidence" value="ECO:0007669"/>
    <property type="project" value="TreeGrafter"/>
</dbReference>
<protein>
    <submittedName>
        <fullName evidence="3">Insulysin</fullName>
        <ecNumber evidence="3">3.4.24.56</ecNumber>
    </submittedName>
</protein>
<dbReference type="AlphaFoldDB" id="A0A8B6HC93"/>
<dbReference type="GO" id="GO:0046872">
    <property type="term" value="F:metal ion binding"/>
    <property type="evidence" value="ECO:0007669"/>
    <property type="project" value="UniProtKB-KW"/>
</dbReference>
<dbReference type="InterPro" id="IPR032632">
    <property type="entry name" value="Peptidase_M16_M"/>
</dbReference>
<dbReference type="PANTHER" id="PTHR43690">
    <property type="entry name" value="NARDILYSIN"/>
    <property type="match status" value="1"/>
</dbReference>
<dbReference type="Pfam" id="PF16187">
    <property type="entry name" value="Peptidase_M16_M"/>
    <property type="match status" value="2"/>
</dbReference>
<evidence type="ECO:0000313" key="3">
    <source>
        <dbReference type="EMBL" id="VDI77130.1"/>
    </source>
</evidence>
<dbReference type="SUPFAM" id="SSF63411">
    <property type="entry name" value="LuxS/MPP-like metallohydrolase"/>
    <property type="match status" value="2"/>
</dbReference>
<keyword evidence="3" id="KW-0378">Hydrolase</keyword>
<dbReference type="GO" id="GO:0051603">
    <property type="term" value="P:proteolysis involved in protein catabolic process"/>
    <property type="evidence" value="ECO:0007669"/>
    <property type="project" value="TreeGrafter"/>
</dbReference>
<dbReference type="PANTHER" id="PTHR43690:SF18">
    <property type="entry name" value="INSULIN-DEGRADING ENZYME-RELATED"/>
    <property type="match status" value="1"/>
</dbReference>
<dbReference type="EMBL" id="UYJE01009823">
    <property type="protein sequence ID" value="VDI77130.1"/>
    <property type="molecule type" value="Genomic_DNA"/>
</dbReference>
<dbReference type="GO" id="GO:0004222">
    <property type="term" value="F:metalloendopeptidase activity"/>
    <property type="evidence" value="ECO:0007669"/>
    <property type="project" value="UniProtKB-EC"/>
</dbReference>
<reference evidence="3" key="1">
    <citation type="submission" date="2018-11" db="EMBL/GenBank/DDBJ databases">
        <authorList>
            <person name="Alioto T."/>
            <person name="Alioto T."/>
        </authorList>
    </citation>
    <scope>NUCLEOTIDE SEQUENCE</scope>
</reference>
<evidence type="ECO:0000256" key="1">
    <source>
        <dbReference type="ARBA" id="ARBA00022723"/>
    </source>
</evidence>
<dbReference type="Proteomes" id="UP000596742">
    <property type="component" value="Unassembled WGS sequence"/>
</dbReference>
<evidence type="ECO:0000259" key="2">
    <source>
        <dbReference type="Pfam" id="PF16187"/>
    </source>
</evidence>
<feature type="domain" description="Peptidase M16 middle/third" evidence="2">
    <location>
        <begin position="113"/>
        <end position="198"/>
    </location>
</feature>
<dbReference type="InterPro" id="IPR050626">
    <property type="entry name" value="Peptidase_M16"/>
</dbReference>